<dbReference type="SUPFAM" id="SSF51730">
    <property type="entry name" value="FAD-linked oxidoreductase"/>
    <property type="match status" value="1"/>
</dbReference>
<dbReference type="UniPathway" id="UPA00193"/>
<feature type="domain" description="MTHFR SAM-binding regulatory" evidence="10">
    <location>
        <begin position="360"/>
        <end position="606"/>
    </location>
</feature>
<evidence type="ECO:0000256" key="8">
    <source>
        <dbReference type="RuleBase" id="RU004254"/>
    </source>
</evidence>
<dbReference type="PANTHER" id="PTHR45754">
    <property type="entry name" value="METHYLENETETRAHYDROFOLATE REDUCTASE"/>
    <property type="match status" value="1"/>
</dbReference>
<dbReference type="GO" id="GO:0071949">
    <property type="term" value="F:FAD binding"/>
    <property type="evidence" value="ECO:0007669"/>
    <property type="project" value="TreeGrafter"/>
</dbReference>
<evidence type="ECO:0000256" key="9">
    <source>
        <dbReference type="SAM" id="MobiDB-lite"/>
    </source>
</evidence>
<evidence type="ECO:0000313" key="12">
    <source>
        <dbReference type="Proteomes" id="UP000284706"/>
    </source>
</evidence>
<dbReference type="GO" id="GO:0009086">
    <property type="term" value="P:methionine biosynthetic process"/>
    <property type="evidence" value="ECO:0007669"/>
    <property type="project" value="TreeGrafter"/>
</dbReference>
<keyword evidence="12" id="KW-1185">Reference proteome</keyword>
<dbReference type="PANTHER" id="PTHR45754:SF1">
    <property type="entry name" value="METHYLENETETRAHYDROFOLATE REDUCTASE 1"/>
    <property type="match status" value="1"/>
</dbReference>
<organism evidence="11 12">
    <name type="scientific">Gymnopilus dilepis</name>
    <dbReference type="NCBI Taxonomy" id="231916"/>
    <lineage>
        <taxon>Eukaryota</taxon>
        <taxon>Fungi</taxon>
        <taxon>Dikarya</taxon>
        <taxon>Basidiomycota</taxon>
        <taxon>Agaricomycotina</taxon>
        <taxon>Agaricomycetes</taxon>
        <taxon>Agaricomycetidae</taxon>
        <taxon>Agaricales</taxon>
        <taxon>Agaricineae</taxon>
        <taxon>Hymenogastraceae</taxon>
        <taxon>Gymnopilus</taxon>
    </lineage>
</organism>
<comment type="caution">
    <text evidence="11">The sequence shown here is derived from an EMBL/GenBank/DDBJ whole genome shotgun (WGS) entry which is preliminary data.</text>
</comment>
<comment type="similarity">
    <text evidence="3">Belongs to the methylenetetrahydrofolate reductase family.</text>
</comment>
<dbReference type="OrthoDB" id="16284at2759"/>
<evidence type="ECO:0000256" key="2">
    <source>
        <dbReference type="ARBA" id="ARBA00004777"/>
    </source>
</evidence>
<keyword evidence="4" id="KW-0285">Flavoprotein</keyword>
<dbReference type="Proteomes" id="UP000284706">
    <property type="component" value="Unassembled WGS sequence"/>
</dbReference>
<name>A0A409Y559_9AGAR</name>
<dbReference type="STRING" id="231916.A0A409Y559"/>
<keyword evidence="6" id="KW-0521">NADP</keyword>
<evidence type="ECO:0000259" key="10">
    <source>
        <dbReference type="Pfam" id="PF21895"/>
    </source>
</evidence>
<dbReference type="InterPro" id="IPR053806">
    <property type="entry name" value="MTHFR_C"/>
</dbReference>
<dbReference type="NCBIfam" id="TIGR00677">
    <property type="entry name" value="fadh2_euk"/>
    <property type="match status" value="1"/>
</dbReference>
<dbReference type="CDD" id="cd00537">
    <property type="entry name" value="MTHFR"/>
    <property type="match status" value="1"/>
</dbReference>
<dbReference type="EMBL" id="NHYE01001142">
    <property type="protein sequence ID" value="PPQ98130.1"/>
    <property type="molecule type" value="Genomic_DNA"/>
</dbReference>
<evidence type="ECO:0000256" key="3">
    <source>
        <dbReference type="ARBA" id="ARBA00006743"/>
    </source>
</evidence>
<accession>A0A409Y559</accession>
<dbReference type="InParanoid" id="A0A409Y559"/>
<evidence type="ECO:0000256" key="7">
    <source>
        <dbReference type="ARBA" id="ARBA00023002"/>
    </source>
</evidence>
<reference evidence="11 12" key="1">
    <citation type="journal article" date="2018" name="Evol. Lett.">
        <title>Horizontal gene cluster transfer increased hallucinogenic mushroom diversity.</title>
        <authorList>
            <person name="Reynolds H.T."/>
            <person name="Vijayakumar V."/>
            <person name="Gluck-Thaler E."/>
            <person name="Korotkin H.B."/>
            <person name="Matheny P.B."/>
            <person name="Slot J.C."/>
        </authorList>
    </citation>
    <scope>NUCLEOTIDE SEQUENCE [LARGE SCALE GENOMIC DNA]</scope>
    <source>
        <strain evidence="11 12">SRW20</strain>
    </source>
</reference>
<evidence type="ECO:0000256" key="1">
    <source>
        <dbReference type="ARBA" id="ARBA00001974"/>
    </source>
</evidence>
<evidence type="ECO:0000313" key="11">
    <source>
        <dbReference type="EMBL" id="PPQ98130.1"/>
    </source>
</evidence>
<feature type="region of interest" description="Disordered" evidence="9">
    <location>
        <begin position="312"/>
        <end position="340"/>
    </location>
</feature>
<feature type="compositionally biased region" description="Polar residues" evidence="9">
    <location>
        <begin position="327"/>
        <end position="340"/>
    </location>
</feature>
<dbReference type="Gene3D" id="3.20.20.220">
    <property type="match status" value="1"/>
</dbReference>
<evidence type="ECO:0000256" key="6">
    <source>
        <dbReference type="ARBA" id="ARBA00022857"/>
    </source>
</evidence>
<dbReference type="AlphaFoldDB" id="A0A409Y559"/>
<dbReference type="InterPro" id="IPR029041">
    <property type="entry name" value="FAD-linked_oxidoreductase-like"/>
</dbReference>
<keyword evidence="7" id="KW-0560">Oxidoreductase</keyword>
<dbReference type="GO" id="GO:0005829">
    <property type="term" value="C:cytosol"/>
    <property type="evidence" value="ECO:0007669"/>
    <property type="project" value="TreeGrafter"/>
</dbReference>
<dbReference type="InterPro" id="IPR003171">
    <property type="entry name" value="Mehydrof_redctse-like"/>
</dbReference>
<comment type="pathway">
    <text evidence="2 8">One-carbon metabolism; tetrahydrofolate interconversion.</text>
</comment>
<dbReference type="FunCoup" id="A0A409Y559">
    <property type="interactions" value="288"/>
</dbReference>
<sequence>MAGAKLSELIDAQSPSKPFYTLEFFPPRTDQGFENLMSRISRLSTLDPLAISVTWGAGGSTKDRSLELAGLTQGSGLTTILHLTCTNMEMGLVDEVLKAVKGQGIQNILALRGDPPRGKEEWIPSDPRFTHAIDLVSYIRSVPEYSSWFCIGVAGYPDGHADSPVDEDTEIQRLKLKVDAGADFIITQLFYDVDHFIKWHAKVRQRGITVPILPGIMPIQTYSSFARVTKLCGARVPETVAAELAGISHDDRLVKDYGVTLAVQTIRRLQSEAGMNGFHFCTLNLEKSVQRILETLGYVGSLSIDHNKLIVEPPGTPSHPPPDGTSELLTTPSNATSTATQGLSALAATDEAGRGELNNAASWDDFPNGRFGDYKSPAFGNQDLYGGSGISKSEFLSSWGHPKTEDDLTQMFIDHLQGKIAATPFSPTPLSPESLIILSQLEKLNRRGWWTVGSQPAVDGADSSNEVVGWGPRAGYVFQKCFVEFFCPEEDVSKIERKIQEKGKDIVHYFAGNYKGDCRTNVPEDGRNAVTWGIFPGQEVVQTTIIERESFLAWKDDAFSIWSEWASFYRPESEERKLLEGIRDNRWLVSIVHHDYKDSEGLWTFLLDDKAETVSL</sequence>
<keyword evidence="5" id="KW-0274">FAD</keyword>
<dbReference type="InterPro" id="IPR004621">
    <property type="entry name" value="Fadh2_euk"/>
</dbReference>
<gene>
    <name evidence="11" type="ORF">CVT26_003174</name>
</gene>
<feature type="compositionally biased region" description="Pro residues" evidence="9">
    <location>
        <begin position="314"/>
        <end position="323"/>
    </location>
</feature>
<dbReference type="FunFam" id="3.20.20.220:FF:000002">
    <property type="entry name" value="Methylenetetrahydrofolate reductase"/>
    <property type="match status" value="1"/>
</dbReference>
<proteinExistence type="inferred from homology"/>
<comment type="cofactor">
    <cofactor evidence="1">
        <name>FAD</name>
        <dbReference type="ChEBI" id="CHEBI:57692"/>
    </cofactor>
</comment>
<dbReference type="GO" id="GO:0035999">
    <property type="term" value="P:tetrahydrofolate interconversion"/>
    <property type="evidence" value="ECO:0007669"/>
    <property type="project" value="UniProtKB-UniPathway"/>
</dbReference>
<evidence type="ECO:0000256" key="4">
    <source>
        <dbReference type="ARBA" id="ARBA00022630"/>
    </source>
</evidence>
<dbReference type="GO" id="GO:0004489">
    <property type="term" value="F:methylenetetrahydrofolate reductase [NAD(P)H] activity"/>
    <property type="evidence" value="ECO:0007669"/>
    <property type="project" value="InterPro"/>
</dbReference>
<evidence type="ECO:0000256" key="5">
    <source>
        <dbReference type="ARBA" id="ARBA00022827"/>
    </source>
</evidence>
<dbReference type="Pfam" id="PF21895">
    <property type="entry name" value="MTHFR_C"/>
    <property type="match status" value="1"/>
</dbReference>
<protein>
    <recommendedName>
        <fullName evidence="10">MTHFR SAM-binding regulatory domain-containing protein</fullName>
    </recommendedName>
</protein>
<dbReference type="Pfam" id="PF02219">
    <property type="entry name" value="MTHFR"/>
    <property type="match status" value="1"/>
</dbReference>